<reference evidence="2 3" key="1">
    <citation type="submission" date="2020-04" db="EMBL/GenBank/DDBJ databases">
        <title>Metagenomic profiling of ammonia- and methane-oxidizing microorganisms in a Dutch drinking water treatment plant.</title>
        <authorList>
            <person name="Poghosyan L."/>
            <person name="Leucker S."/>
        </authorList>
    </citation>
    <scope>NUCLEOTIDE SEQUENCE [LARGE SCALE GENOMIC DNA]</scope>
    <source>
        <strain evidence="2">S-RSF-IL-03</strain>
    </source>
</reference>
<organism evidence="2 3">
    <name type="scientific">Eiseniibacteriota bacterium</name>
    <dbReference type="NCBI Taxonomy" id="2212470"/>
    <lineage>
        <taxon>Bacteria</taxon>
        <taxon>Candidatus Eiseniibacteriota</taxon>
    </lineage>
</organism>
<dbReference type="Proteomes" id="UP000580839">
    <property type="component" value="Unassembled WGS sequence"/>
</dbReference>
<comment type="caution">
    <text evidence="2">The sequence shown here is derived from an EMBL/GenBank/DDBJ whole genome shotgun (WGS) entry which is preliminary data.</text>
</comment>
<dbReference type="PANTHER" id="PTHR34262">
    <property type="entry name" value="TRANSMEMBRANE PROTEIN 220"/>
    <property type="match status" value="1"/>
</dbReference>
<dbReference type="Pfam" id="PF15071">
    <property type="entry name" value="TMEM220"/>
    <property type="match status" value="1"/>
</dbReference>
<feature type="transmembrane region" description="Helical" evidence="1">
    <location>
        <begin position="56"/>
        <end position="78"/>
    </location>
</feature>
<feature type="transmembrane region" description="Helical" evidence="1">
    <location>
        <begin position="98"/>
        <end position="114"/>
    </location>
</feature>
<sequence>MRVVMGVLAALFAFAAYLNLNDPDPLQWVSLYLASTIAAGWVAWNPPRSPRWLPILVGLAALSWAATLAPQVVGQVSWREMWASWEMKNARIEAGREFYGLLIVASTMALAVLTRRLDRA</sequence>
<evidence type="ECO:0000313" key="3">
    <source>
        <dbReference type="Proteomes" id="UP000580839"/>
    </source>
</evidence>
<dbReference type="InterPro" id="IPR029377">
    <property type="entry name" value="TMEM220"/>
</dbReference>
<dbReference type="PANTHER" id="PTHR34262:SF1">
    <property type="entry name" value="TRANSMEMBRANE PROTEIN 220"/>
    <property type="match status" value="1"/>
</dbReference>
<accession>A0A849SEM4</accession>
<keyword evidence="1" id="KW-1133">Transmembrane helix</keyword>
<name>A0A849SEM4_UNCEI</name>
<evidence type="ECO:0000313" key="2">
    <source>
        <dbReference type="EMBL" id="NOT32876.1"/>
    </source>
</evidence>
<feature type="transmembrane region" description="Helical" evidence="1">
    <location>
        <begin position="25"/>
        <end position="44"/>
    </location>
</feature>
<keyword evidence="1" id="KW-0812">Transmembrane</keyword>
<keyword evidence="1" id="KW-0472">Membrane</keyword>
<evidence type="ECO:0000256" key="1">
    <source>
        <dbReference type="SAM" id="Phobius"/>
    </source>
</evidence>
<dbReference type="AlphaFoldDB" id="A0A849SEM4"/>
<protein>
    <submittedName>
        <fullName evidence="2">Uncharacterized protein</fullName>
    </submittedName>
</protein>
<proteinExistence type="predicted"/>
<dbReference type="EMBL" id="JABFRW010000019">
    <property type="protein sequence ID" value="NOT32876.1"/>
    <property type="molecule type" value="Genomic_DNA"/>
</dbReference>
<gene>
    <name evidence="2" type="ORF">HOP12_01765</name>
</gene>